<organism evidence="2 3">
    <name type="scientific">Flavobacterium phragmitis</name>
    <dbReference type="NCBI Taxonomy" id="739143"/>
    <lineage>
        <taxon>Bacteria</taxon>
        <taxon>Pseudomonadati</taxon>
        <taxon>Bacteroidota</taxon>
        <taxon>Flavobacteriia</taxon>
        <taxon>Flavobacteriales</taxon>
        <taxon>Flavobacteriaceae</taxon>
        <taxon>Flavobacterium</taxon>
    </lineage>
</organism>
<proteinExistence type="predicted"/>
<sequence length="33" mass="3986">MIHSFFFVFVFYFIDNQVFVRLFVIGLVPKLAM</sequence>
<dbReference type="Proteomes" id="UP000199672">
    <property type="component" value="Unassembled WGS sequence"/>
</dbReference>
<evidence type="ECO:0000313" key="3">
    <source>
        <dbReference type="Proteomes" id="UP000199672"/>
    </source>
</evidence>
<reference evidence="3" key="1">
    <citation type="submission" date="2016-10" db="EMBL/GenBank/DDBJ databases">
        <authorList>
            <person name="Varghese N."/>
            <person name="Submissions S."/>
        </authorList>
    </citation>
    <scope>NUCLEOTIDE SEQUENCE [LARGE SCALE GENOMIC DNA]</scope>
    <source>
        <strain evidence="3">CGMCC 1.10370</strain>
    </source>
</reference>
<evidence type="ECO:0000313" key="2">
    <source>
        <dbReference type="EMBL" id="SFC72132.1"/>
    </source>
</evidence>
<protein>
    <submittedName>
        <fullName evidence="2">Uncharacterized protein</fullName>
    </submittedName>
</protein>
<accession>A0A1I1LHY5</accession>
<keyword evidence="1" id="KW-0472">Membrane</keyword>
<name>A0A1I1LHY5_9FLAO</name>
<keyword evidence="1" id="KW-1133">Transmembrane helix</keyword>
<evidence type="ECO:0000256" key="1">
    <source>
        <dbReference type="SAM" id="Phobius"/>
    </source>
</evidence>
<keyword evidence="1" id="KW-0812">Transmembrane</keyword>
<gene>
    <name evidence="2" type="ORF">SAMN05216297_1029</name>
</gene>
<dbReference type="AlphaFoldDB" id="A0A1I1LHY5"/>
<feature type="transmembrane region" description="Helical" evidence="1">
    <location>
        <begin position="6"/>
        <end position="28"/>
    </location>
</feature>
<dbReference type="EMBL" id="FOMH01000002">
    <property type="protein sequence ID" value="SFC72132.1"/>
    <property type="molecule type" value="Genomic_DNA"/>
</dbReference>
<keyword evidence="3" id="KW-1185">Reference proteome</keyword>